<keyword evidence="3" id="KW-1185">Reference proteome</keyword>
<evidence type="ECO:0000313" key="3">
    <source>
        <dbReference type="Proteomes" id="UP001302126"/>
    </source>
</evidence>
<dbReference type="Proteomes" id="UP001302126">
    <property type="component" value="Unassembled WGS sequence"/>
</dbReference>
<dbReference type="EMBL" id="MU864367">
    <property type="protein sequence ID" value="KAK4190296.1"/>
    <property type="molecule type" value="Genomic_DNA"/>
</dbReference>
<reference evidence="2" key="1">
    <citation type="journal article" date="2023" name="Mol. Phylogenet. Evol.">
        <title>Genome-scale phylogeny and comparative genomics of the fungal order Sordariales.</title>
        <authorList>
            <person name="Hensen N."/>
            <person name="Bonometti L."/>
            <person name="Westerberg I."/>
            <person name="Brannstrom I.O."/>
            <person name="Guillou S."/>
            <person name="Cros-Aarteil S."/>
            <person name="Calhoun S."/>
            <person name="Haridas S."/>
            <person name="Kuo A."/>
            <person name="Mondo S."/>
            <person name="Pangilinan J."/>
            <person name="Riley R."/>
            <person name="LaButti K."/>
            <person name="Andreopoulos B."/>
            <person name="Lipzen A."/>
            <person name="Chen C."/>
            <person name="Yan M."/>
            <person name="Daum C."/>
            <person name="Ng V."/>
            <person name="Clum A."/>
            <person name="Steindorff A."/>
            <person name="Ohm R.A."/>
            <person name="Martin F."/>
            <person name="Silar P."/>
            <person name="Natvig D.O."/>
            <person name="Lalanne C."/>
            <person name="Gautier V."/>
            <person name="Ament-Velasquez S.L."/>
            <person name="Kruys A."/>
            <person name="Hutchinson M.I."/>
            <person name="Powell A.J."/>
            <person name="Barry K."/>
            <person name="Miller A.N."/>
            <person name="Grigoriev I.V."/>
            <person name="Debuchy R."/>
            <person name="Gladieux P."/>
            <person name="Hiltunen Thoren M."/>
            <person name="Johannesson H."/>
        </authorList>
    </citation>
    <scope>NUCLEOTIDE SEQUENCE</scope>
    <source>
        <strain evidence="2">PSN309</strain>
    </source>
</reference>
<sequence length="302" mass="33686">MVSESQEPQHCNVEISLFLSRLTVVVVGRKDGSWVGAGGVNARAHALVVTLLPARCSTFSCCFLLPPATANRYSLARNAGARCTFGDLDVVWAGWYGFSIQMRSSTPLSKRNSVSLEKERQEKTSRVAETRCVAFCERRNNLLQETTPPRRYYTIRPAGSVRAQIQRESGAQGRDEEHLCCCGWSRGGIPERAKRRGERSLAQLRREEENVEAEEAAAARGKYRSASRDQTSQETENRILVSDAIGGGGGDWRLLVWSPLGATPKVRACRVLNRRYGDLTGFEETWDSPRREMEARDKGDTN</sequence>
<comment type="caution">
    <text evidence="2">The sequence shown here is derived from an EMBL/GenBank/DDBJ whole genome shotgun (WGS) entry which is preliminary data.</text>
</comment>
<feature type="region of interest" description="Disordered" evidence="1">
    <location>
        <begin position="207"/>
        <end position="235"/>
    </location>
</feature>
<reference evidence="2" key="2">
    <citation type="submission" date="2023-05" db="EMBL/GenBank/DDBJ databases">
        <authorList>
            <consortium name="Lawrence Berkeley National Laboratory"/>
            <person name="Steindorff A."/>
            <person name="Hensen N."/>
            <person name="Bonometti L."/>
            <person name="Westerberg I."/>
            <person name="Brannstrom I.O."/>
            <person name="Guillou S."/>
            <person name="Cros-Aarteil S."/>
            <person name="Calhoun S."/>
            <person name="Haridas S."/>
            <person name="Kuo A."/>
            <person name="Mondo S."/>
            <person name="Pangilinan J."/>
            <person name="Riley R."/>
            <person name="Labutti K."/>
            <person name="Andreopoulos B."/>
            <person name="Lipzen A."/>
            <person name="Chen C."/>
            <person name="Yanf M."/>
            <person name="Daum C."/>
            <person name="Ng V."/>
            <person name="Clum A."/>
            <person name="Ohm R."/>
            <person name="Martin F."/>
            <person name="Silar P."/>
            <person name="Natvig D."/>
            <person name="Lalanne C."/>
            <person name="Gautier V."/>
            <person name="Ament-Velasquez S.L."/>
            <person name="Kruys A."/>
            <person name="Hutchinson M.I."/>
            <person name="Powell A.J."/>
            <person name="Barry K."/>
            <person name="Miller A.N."/>
            <person name="Grigoriev I.V."/>
            <person name="Debuchy R."/>
            <person name="Gladieux P."/>
            <person name="Thoren M.H."/>
            <person name="Johannesson H."/>
        </authorList>
    </citation>
    <scope>NUCLEOTIDE SEQUENCE</scope>
    <source>
        <strain evidence="2">PSN309</strain>
    </source>
</reference>
<proteinExistence type="predicted"/>
<evidence type="ECO:0000256" key="1">
    <source>
        <dbReference type="SAM" id="MobiDB-lite"/>
    </source>
</evidence>
<protein>
    <submittedName>
        <fullName evidence="2">Uncharacterized protein</fullName>
    </submittedName>
</protein>
<gene>
    <name evidence="2" type="ORF">QBC35DRAFT_471926</name>
</gene>
<accession>A0AAN7AIV1</accession>
<name>A0AAN7AIV1_9PEZI</name>
<organism evidence="2 3">
    <name type="scientific">Podospora australis</name>
    <dbReference type="NCBI Taxonomy" id="1536484"/>
    <lineage>
        <taxon>Eukaryota</taxon>
        <taxon>Fungi</taxon>
        <taxon>Dikarya</taxon>
        <taxon>Ascomycota</taxon>
        <taxon>Pezizomycotina</taxon>
        <taxon>Sordariomycetes</taxon>
        <taxon>Sordariomycetidae</taxon>
        <taxon>Sordariales</taxon>
        <taxon>Podosporaceae</taxon>
        <taxon>Podospora</taxon>
    </lineage>
</organism>
<dbReference type="AlphaFoldDB" id="A0AAN7AIV1"/>
<evidence type="ECO:0000313" key="2">
    <source>
        <dbReference type="EMBL" id="KAK4190296.1"/>
    </source>
</evidence>